<protein>
    <submittedName>
        <fullName evidence="1">Uncharacterized protein</fullName>
    </submittedName>
</protein>
<gene>
    <name evidence="1" type="ORF">L195_g063881</name>
</gene>
<organism evidence="1 2">
    <name type="scientific">Trifolium pratense</name>
    <name type="common">Red clover</name>
    <dbReference type="NCBI Taxonomy" id="57577"/>
    <lineage>
        <taxon>Eukaryota</taxon>
        <taxon>Viridiplantae</taxon>
        <taxon>Streptophyta</taxon>
        <taxon>Embryophyta</taxon>
        <taxon>Tracheophyta</taxon>
        <taxon>Spermatophyta</taxon>
        <taxon>Magnoliopsida</taxon>
        <taxon>eudicotyledons</taxon>
        <taxon>Gunneridae</taxon>
        <taxon>Pentapetalae</taxon>
        <taxon>rosids</taxon>
        <taxon>fabids</taxon>
        <taxon>Fabales</taxon>
        <taxon>Fabaceae</taxon>
        <taxon>Papilionoideae</taxon>
        <taxon>50 kb inversion clade</taxon>
        <taxon>NPAAA clade</taxon>
        <taxon>Hologalegina</taxon>
        <taxon>IRL clade</taxon>
        <taxon>Trifolieae</taxon>
        <taxon>Trifolium</taxon>
    </lineage>
</organism>
<name>A0A2K3KPI8_TRIPR</name>
<dbReference type="AlphaFoldDB" id="A0A2K3KPI8"/>
<sequence>MSRLRSMCIGSSVFAMELGDLVEFLM</sequence>
<comment type="caution">
    <text evidence="1">The sequence shown here is derived from an EMBL/GenBank/DDBJ whole genome shotgun (WGS) entry which is preliminary data.</text>
</comment>
<proteinExistence type="predicted"/>
<evidence type="ECO:0000313" key="1">
    <source>
        <dbReference type="EMBL" id="PNX68217.1"/>
    </source>
</evidence>
<dbReference type="EMBL" id="ASHM01223891">
    <property type="protein sequence ID" value="PNX68217.1"/>
    <property type="molecule type" value="Genomic_DNA"/>
</dbReference>
<feature type="non-terminal residue" evidence="1">
    <location>
        <position position="26"/>
    </location>
</feature>
<evidence type="ECO:0000313" key="2">
    <source>
        <dbReference type="Proteomes" id="UP000236291"/>
    </source>
</evidence>
<dbReference type="Proteomes" id="UP000236291">
    <property type="component" value="Unassembled WGS sequence"/>
</dbReference>
<reference evidence="1 2" key="2">
    <citation type="journal article" date="2017" name="Front. Plant Sci.">
        <title>Gene Classification and Mining of Molecular Markers Useful in Red Clover (Trifolium pratense) Breeding.</title>
        <authorList>
            <person name="Istvanek J."/>
            <person name="Dluhosova J."/>
            <person name="Dluhos P."/>
            <person name="Patkova L."/>
            <person name="Nedelnik J."/>
            <person name="Repkova J."/>
        </authorList>
    </citation>
    <scope>NUCLEOTIDE SEQUENCE [LARGE SCALE GENOMIC DNA]</scope>
    <source>
        <strain evidence="2">cv. Tatra</strain>
        <tissue evidence="1">Young leaves</tissue>
    </source>
</reference>
<accession>A0A2K3KPI8</accession>
<reference evidence="1 2" key="1">
    <citation type="journal article" date="2014" name="Am. J. Bot.">
        <title>Genome assembly and annotation for red clover (Trifolium pratense; Fabaceae).</title>
        <authorList>
            <person name="Istvanek J."/>
            <person name="Jaros M."/>
            <person name="Krenek A."/>
            <person name="Repkova J."/>
        </authorList>
    </citation>
    <scope>NUCLEOTIDE SEQUENCE [LARGE SCALE GENOMIC DNA]</scope>
    <source>
        <strain evidence="2">cv. Tatra</strain>
        <tissue evidence="1">Young leaves</tissue>
    </source>
</reference>